<evidence type="ECO:0000256" key="19">
    <source>
        <dbReference type="PIRSR" id="PIRSR000732-2"/>
    </source>
</evidence>
<dbReference type="InterPro" id="IPR006318">
    <property type="entry name" value="PTS_EI-like"/>
</dbReference>
<evidence type="ECO:0000256" key="8">
    <source>
        <dbReference type="ARBA" id="ARBA00022448"/>
    </source>
</evidence>
<dbReference type="GO" id="GO:0016301">
    <property type="term" value="F:kinase activity"/>
    <property type="evidence" value="ECO:0007669"/>
    <property type="project" value="UniProtKB-KW"/>
</dbReference>
<evidence type="ECO:0000313" key="24">
    <source>
        <dbReference type="EMBL" id="PYI51646.1"/>
    </source>
</evidence>
<keyword evidence="11 17" id="KW-0808">Transferase</keyword>
<dbReference type="NCBIfam" id="TIGR01417">
    <property type="entry name" value="PTS_I_fam"/>
    <property type="match status" value="1"/>
</dbReference>
<feature type="binding site" evidence="19">
    <location>
        <position position="480"/>
    </location>
    <ligand>
        <name>phosphoenolpyruvate</name>
        <dbReference type="ChEBI" id="CHEBI:58702"/>
    </ligand>
</feature>
<dbReference type="EC" id="2.7.3.9" evidence="6 17"/>
<keyword evidence="9 17" id="KW-0963">Cytoplasm</keyword>
<keyword evidence="14 17" id="KW-0418">Kinase</keyword>
<dbReference type="InterPro" id="IPR050499">
    <property type="entry name" value="PEP-utilizing_PTS_enzyme"/>
</dbReference>
<feature type="domain" description="PEP-utilising enzyme mobile" evidence="21">
    <location>
        <begin position="168"/>
        <end position="240"/>
    </location>
</feature>
<evidence type="ECO:0000256" key="2">
    <source>
        <dbReference type="ARBA" id="ARBA00001946"/>
    </source>
</evidence>
<dbReference type="PIRSF" id="PIRSF000732">
    <property type="entry name" value="PTS_enzyme_I"/>
    <property type="match status" value="1"/>
</dbReference>
<dbReference type="Gene3D" id="3.20.20.60">
    <property type="entry name" value="Phosphoenolpyruvate-binding domains"/>
    <property type="match status" value="1"/>
</dbReference>
<feature type="binding site" evidence="19">
    <location>
        <begin position="469"/>
        <end position="470"/>
    </location>
    <ligand>
        <name>phosphoenolpyruvate</name>
        <dbReference type="ChEBI" id="CHEBI:58702"/>
    </ligand>
</feature>
<feature type="active site" description="Tele-phosphohistidine intermediate" evidence="18">
    <location>
        <position position="204"/>
    </location>
</feature>
<gene>
    <name evidence="24" type="primary">ptsP</name>
    <name evidence="24" type="ORF">DLM86_24070</name>
</gene>
<evidence type="ECO:0000256" key="13">
    <source>
        <dbReference type="ARBA" id="ARBA00022723"/>
    </source>
</evidence>
<evidence type="ECO:0000259" key="22">
    <source>
        <dbReference type="Pfam" id="PF02896"/>
    </source>
</evidence>
<dbReference type="PRINTS" id="PR01736">
    <property type="entry name" value="PHPHTRNFRASE"/>
</dbReference>
<evidence type="ECO:0000256" key="9">
    <source>
        <dbReference type="ARBA" id="ARBA00022490"/>
    </source>
</evidence>
<dbReference type="InterPro" id="IPR008731">
    <property type="entry name" value="PTS_EIN"/>
</dbReference>
<evidence type="ECO:0000256" key="12">
    <source>
        <dbReference type="ARBA" id="ARBA00022683"/>
    </source>
</evidence>
<dbReference type="InterPro" id="IPR000121">
    <property type="entry name" value="PEP_util_C"/>
</dbReference>
<evidence type="ECO:0000256" key="6">
    <source>
        <dbReference type="ARBA" id="ARBA00012232"/>
    </source>
</evidence>
<feature type="active site" description="Proton donor" evidence="18">
    <location>
        <position position="517"/>
    </location>
</feature>
<comment type="similarity">
    <text evidence="5 17">Belongs to the PEP-utilizing enzyme family.</text>
</comment>
<keyword evidence="8 17" id="KW-0813">Transport</keyword>
<dbReference type="SUPFAM" id="SSF47831">
    <property type="entry name" value="Enzyme I of the PEP:sugar phosphotransferase system HPr-binding (sub)domain"/>
    <property type="match status" value="1"/>
</dbReference>
<name>A0A2V5KRT5_9BACL</name>
<dbReference type="OrthoDB" id="9765468at2"/>
<evidence type="ECO:0000259" key="21">
    <source>
        <dbReference type="Pfam" id="PF00391"/>
    </source>
</evidence>
<evidence type="ECO:0000256" key="18">
    <source>
        <dbReference type="PIRSR" id="PIRSR000732-1"/>
    </source>
</evidence>
<comment type="catalytic activity">
    <reaction evidence="1 17">
        <text>L-histidyl-[protein] + phosphoenolpyruvate = N(pros)-phospho-L-histidyl-[protein] + pyruvate</text>
        <dbReference type="Rhea" id="RHEA:23880"/>
        <dbReference type="Rhea" id="RHEA-COMP:9745"/>
        <dbReference type="Rhea" id="RHEA-COMP:9746"/>
        <dbReference type="ChEBI" id="CHEBI:15361"/>
        <dbReference type="ChEBI" id="CHEBI:29979"/>
        <dbReference type="ChEBI" id="CHEBI:58702"/>
        <dbReference type="ChEBI" id="CHEBI:64837"/>
        <dbReference type="EC" id="2.7.3.9"/>
    </reaction>
</comment>
<keyword evidence="24" id="KW-0670">Pyruvate</keyword>
<dbReference type="GO" id="GO:0046872">
    <property type="term" value="F:metal ion binding"/>
    <property type="evidence" value="ECO:0007669"/>
    <property type="project" value="UniProtKB-KW"/>
</dbReference>
<protein>
    <recommendedName>
        <fullName evidence="7 17">Phosphoenolpyruvate-protein phosphotransferase</fullName>
        <ecNumber evidence="6 17">2.7.3.9</ecNumber>
    </recommendedName>
    <alternativeName>
        <fullName evidence="16 17">Phosphotransferase system, enzyme I</fullName>
    </alternativeName>
</protein>
<keyword evidence="12 17" id="KW-0598">Phosphotransferase system</keyword>
<dbReference type="InterPro" id="IPR018274">
    <property type="entry name" value="PEP_util_AS"/>
</dbReference>
<dbReference type="Pfam" id="PF00391">
    <property type="entry name" value="PEP-utilizers"/>
    <property type="match status" value="1"/>
</dbReference>
<feature type="domain" description="Phosphotransferase system enzyme I N-terminal" evidence="23">
    <location>
        <begin position="6"/>
        <end position="135"/>
    </location>
</feature>
<evidence type="ECO:0000259" key="23">
    <source>
        <dbReference type="Pfam" id="PF05524"/>
    </source>
</evidence>
<evidence type="ECO:0000256" key="3">
    <source>
        <dbReference type="ARBA" id="ARBA00002728"/>
    </source>
</evidence>
<dbReference type="AlphaFoldDB" id="A0A2V5KRT5"/>
<reference evidence="24 25" key="1">
    <citation type="submission" date="2018-05" db="EMBL/GenBank/DDBJ databases">
        <title>Paenibacillus flagellatus sp. nov., isolated from selenium mineral soil.</title>
        <authorList>
            <person name="Dai X."/>
        </authorList>
    </citation>
    <scope>NUCLEOTIDE SEQUENCE [LARGE SCALE GENOMIC DNA]</scope>
    <source>
        <strain evidence="24 25">DXL2</strain>
    </source>
</reference>
<evidence type="ECO:0000313" key="25">
    <source>
        <dbReference type="Proteomes" id="UP000247476"/>
    </source>
</evidence>
<comment type="function">
    <text evidence="3 17">General (non sugar-specific) component of the phosphoenolpyruvate-dependent sugar phosphotransferase system (sugar PTS). This major carbohydrate active-transport system catalyzes the phosphorylation of incoming sugar substrates concomitantly with their translocation across the cell membrane. Enzyme I transfers the phosphoryl group from phosphoenolpyruvate (PEP) to the phosphoryl carrier protein (HPr).</text>
</comment>
<evidence type="ECO:0000256" key="20">
    <source>
        <dbReference type="PIRSR" id="PIRSR000732-3"/>
    </source>
</evidence>
<evidence type="ECO:0000256" key="10">
    <source>
        <dbReference type="ARBA" id="ARBA00022597"/>
    </source>
</evidence>
<feature type="domain" description="PEP-utilising enzyme C-terminal" evidence="22">
    <location>
        <begin position="270"/>
        <end position="555"/>
    </location>
</feature>
<evidence type="ECO:0000256" key="4">
    <source>
        <dbReference type="ARBA" id="ARBA00004496"/>
    </source>
</evidence>
<keyword evidence="15 17" id="KW-0460">Magnesium</keyword>
<dbReference type="Gene3D" id="3.50.30.10">
    <property type="entry name" value="Phosphohistidine domain"/>
    <property type="match status" value="1"/>
</dbReference>
<dbReference type="Pfam" id="PF05524">
    <property type="entry name" value="PEP-utilisers_N"/>
    <property type="match status" value="1"/>
</dbReference>
<feature type="binding site" evidence="19">
    <location>
        <position position="347"/>
    </location>
    <ligand>
        <name>phosphoenolpyruvate</name>
        <dbReference type="ChEBI" id="CHEBI:58702"/>
    </ligand>
</feature>
<proteinExistence type="inferred from homology"/>
<evidence type="ECO:0000256" key="16">
    <source>
        <dbReference type="ARBA" id="ARBA00033235"/>
    </source>
</evidence>
<dbReference type="Proteomes" id="UP000247476">
    <property type="component" value="Unassembled WGS sequence"/>
</dbReference>
<accession>A0A2V5KRT5</accession>
<dbReference type="PANTHER" id="PTHR46244">
    <property type="entry name" value="PHOSPHOENOLPYRUVATE-PROTEIN PHOSPHOTRANSFERASE"/>
    <property type="match status" value="1"/>
</dbReference>
<dbReference type="PROSITE" id="PS00370">
    <property type="entry name" value="PEP_ENZYMES_PHOS_SITE"/>
    <property type="match status" value="1"/>
</dbReference>
<dbReference type="InterPro" id="IPR036637">
    <property type="entry name" value="Phosphohistidine_dom_sf"/>
</dbReference>
<evidence type="ECO:0000256" key="14">
    <source>
        <dbReference type="ARBA" id="ARBA00022777"/>
    </source>
</evidence>
<feature type="binding site" evidence="20">
    <location>
        <position position="446"/>
    </location>
    <ligand>
        <name>Mg(2+)</name>
        <dbReference type="ChEBI" id="CHEBI:18420"/>
    </ligand>
</feature>
<evidence type="ECO:0000256" key="1">
    <source>
        <dbReference type="ARBA" id="ARBA00000683"/>
    </source>
</evidence>
<evidence type="ECO:0000256" key="17">
    <source>
        <dbReference type="PIRNR" id="PIRNR000732"/>
    </source>
</evidence>
<dbReference type="SUPFAM" id="SSF51621">
    <property type="entry name" value="Phosphoenolpyruvate/pyruvate domain"/>
    <property type="match status" value="1"/>
</dbReference>
<dbReference type="GO" id="GO:0008965">
    <property type="term" value="F:phosphoenolpyruvate-protein phosphotransferase activity"/>
    <property type="evidence" value="ECO:0007669"/>
    <property type="project" value="UniProtKB-EC"/>
</dbReference>
<organism evidence="24 25">
    <name type="scientific">Paenibacillus flagellatus</name>
    <dbReference type="NCBI Taxonomy" id="2211139"/>
    <lineage>
        <taxon>Bacteria</taxon>
        <taxon>Bacillati</taxon>
        <taxon>Bacillota</taxon>
        <taxon>Bacilli</taxon>
        <taxon>Bacillales</taxon>
        <taxon>Paenibacillaceae</taxon>
        <taxon>Paenibacillus</taxon>
    </lineage>
</organism>
<dbReference type="InterPro" id="IPR023151">
    <property type="entry name" value="PEP_util_CS"/>
</dbReference>
<keyword evidence="13 17" id="KW-0479">Metal-binding</keyword>
<sequence length="590" mass="63513">MLRIEAIGASDGIRIGRAFRLDEPEAAASAPWASEGAAAREPLDEAAELRRLERARDCSAEQLAALAEKARAELGDDKAAILAGQRGFLSDPAFYPPIAKRVREEGRSAEEAVRDVVEALAAKFEALGSAYMRERAADVRDVGKRLLGALRGGADDAAGGPAGLAALREPAILVAADLSPSETVQLDKRRVLAFVTRTGGKTSHTAILSRSLGIPAVVGAGEPLDAVRTGDTLIVDGAAGVCLVRPDEATIRAYKARLAAELDRLAAERESRFRPAASADGRRVEIGANIGSAADAETAADSGADGVGLFRTEFLFMQADRLPDEDEQYRAYREAAERMGGRPVVIRTMDIGGDKALPYLRLPEEANPFLGYRAIRIGLDREEWLRVQLRAIARASAHGTVKALFPMISGLGEWRRAKRLLEEEHARLRDEGHPVAERIEAGIMVEVPSAALLADRFAREVDFFSIGTNDLVQYTLAVDRMNEKVAPLYDYFHPAVLQLVRRVIDASHACGKWTGMCGGMAGDPLAAPLLLGFGLDEWSMEAGAIPKVKAALSRLDSGRCRELADRAVALDTPEEVRAELERFVRVGGGE</sequence>
<dbReference type="InterPro" id="IPR008279">
    <property type="entry name" value="PEP-util_enz_mobile_dom"/>
</dbReference>
<comment type="caution">
    <text evidence="24">The sequence shown here is derived from an EMBL/GenBank/DDBJ whole genome shotgun (WGS) entry which is preliminary data.</text>
</comment>
<dbReference type="GO" id="GO:0009401">
    <property type="term" value="P:phosphoenolpyruvate-dependent sugar phosphotransferase system"/>
    <property type="evidence" value="ECO:0007669"/>
    <property type="project" value="UniProtKB-KW"/>
</dbReference>
<comment type="subcellular location">
    <subcellularLocation>
        <location evidence="4 17">Cytoplasm</location>
    </subcellularLocation>
</comment>
<dbReference type="InterPro" id="IPR036618">
    <property type="entry name" value="PtsI_HPr-bd_sf"/>
</dbReference>
<dbReference type="Pfam" id="PF02896">
    <property type="entry name" value="PEP-utilizers_C"/>
    <property type="match status" value="1"/>
</dbReference>
<feature type="binding site" evidence="19">
    <location>
        <position position="311"/>
    </location>
    <ligand>
        <name>phosphoenolpyruvate</name>
        <dbReference type="ChEBI" id="CHEBI:58702"/>
    </ligand>
</feature>
<dbReference type="EMBL" id="QJVJ01000012">
    <property type="protein sequence ID" value="PYI51646.1"/>
    <property type="molecule type" value="Genomic_DNA"/>
</dbReference>
<evidence type="ECO:0000256" key="15">
    <source>
        <dbReference type="ARBA" id="ARBA00022842"/>
    </source>
</evidence>
<dbReference type="InterPro" id="IPR015813">
    <property type="entry name" value="Pyrv/PenolPyrv_kinase-like_dom"/>
</dbReference>
<dbReference type="Gene3D" id="1.10.274.10">
    <property type="entry name" value="PtsI, HPr-binding domain"/>
    <property type="match status" value="1"/>
</dbReference>
<evidence type="ECO:0000256" key="5">
    <source>
        <dbReference type="ARBA" id="ARBA00007837"/>
    </source>
</evidence>
<dbReference type="InterPro" id="IPR040442">
    <property type="entry name" value="Pyrv_kinase-like_dom_sf"/>
</dbReference>
<dbReference type="PANTHER" id="PTHR46244:SF3">
    <property type="entry name" value="PHOSPHOENOLPYRUVATE-PROTEIN PHOSPHOTRANSFERASE"/>
    <property type="match status" value="1"/>
</dbReference>
<evidence type="ECO:0000256" key="7">
    <source>
        <dbReference type="ARBA" id="ARBA00016544"/>
    </source>
</evidence>
<keyword evidence="10 17" id="KW-0762">Sugar transport</keyword>
<comment type="cofactor">
    <cofactor evidence="2 17 20">
        <name>Mg(2+)</name>
        <dbReference type="ChEBI" id="CHEBI:18420"/>
    </cofactor>
</comment>
<dbReference type="InterPro" id="IPR024692">
    <property type="entry name" value="PTS_EI"/>
</dbReference>
<evidence type="ECO:0000256" key="11">
    <source>
        <dbReference type="ARBA" id="ARBA00022679"/>
    </source>
</evidence>
<dbReference type="GO" id="GO:0005737">
    <property type="term" value="C:cytoplasm"/>
    <property type="evidence" value="ECO:0007669"/>
    <property type="project" value="UniProtKB-SubCell"/>
</dbReference>
<feature type="binding site" evidence="20">
    <location>
        <position position="470"/>
    </location>
    <ligand>
        <name>Mg(2+)</name>
        <dbReference type="ChEBI" id="CHEBI:18420"/>
    </ligand>
</feature>
<dbReference type="PROSITE" id="PS00742">
    <property type="entry name" value="PEP_ENZYMES_2"/>
    <property type="match status" value="1"/>
</dbReference>
<keyword evidence="25" id="KW-1185">Reference proteome</keyword>
<dbReference type="SUPFAM" id="SSF52009">
    <property type="entry name" value="Phosphohistidine domain"/>
    <property type="match status" value="1"/>
</dbReference>